<dbReference type="PANTHER" id="PTHR13190:SF1">
    <property type="entry name" value="AUTOPHAGY-RELATED 2, ISOFORM A"/>
    <property type="match status" value="1"/>
</dbReference>
<feature type="compositionally biased region" description="Basic and acidic residues" evidence="12">
    <location>
        <begin position="1021"/>
        <end position="1036"/>
    </location>
</feature>
<evidence type="ECO:0000256" key="7">
    <source>
        <dbReference type="ARBA" id="ARBA00023006"/>
    </source>
</evidence>
<comment type="similarity">
    <text evidence="3">Belongs to the ATG2 family.</text>
</comment>
<evidence type="ECO:0000313" key="14">
    <source>
        <dbReference type="Proteomes" id="UP001217089"/>
    </source>
</evidence>
<evidence type="ECO:0000256" key="2">
    <source>
        <dbReference type="ARBA" id="ARBA00004623"/>
    </source>
</evidence>
<keyword evidence="8" id="KW-0445">Lipid transport</keyword>
<dbReference type="InterPro" id="IPR026849">
    <property type="entry name" value="ATG2"/>
</dbReference>
<feature type="compositionally biased region" description="Polar residues" evidence="12">
    <location>
        <begin position="262"/>
        <end position="279"/>
    </location>
</feature>
<feature type="region of interest" description="Disordered" evidence="12">
    <location>
        <begin position="1009"/>
        <end position="1036"/>
    </location>
</feature>
<feature type="region of interest" description="Disordered" evidence="12">
    <location>
        <begin position="448"/>
        <end position="494"/>
    </location>
</feature>
<accession>A0ABQ9F0J3</accession>
<comment type="catalytic activity">
    <reaction evidence="10">
        <text>a 1,2-diacyl-sn-glycero-3-phospho-L-serine(in) = a 1,2-diacyl-sn-glycero-3-phospho-L-serine(out)</text>
        <dbReference type="Rhea" id="RHEA:38663"/>
        <dbReference type="ChEBI" id="CHEBI:57262"/>
    </reaction>
</comment>
<evidence type="ECO:0000256" key="8">
    <source>
        <dbReference type="ARBA" id="ARBA00023055"/>
    </source>
</evidence>
<comment type="subcellular location">
    <subcellularLocation>
        <location evidence="1">Endoplasmic reticulum membrane</location>
        <topology evidence="1">Peripheral membrane protein</topology>
    </subcellularLocation>
    <subcellularLocation>
        <location evidence="2">Preautophagosomal structure membrane</location>
        <topology evidence="2">Peripheral membrane protein</topology>
    </subcellularLocation>
</comment>
<keyword evidence="6" id="KW-0256">Endoplasmic reticulum</keyword>
<proteinExistence type="inferred from homology"/>
<comment type="catalytic activity">
    <reaction evidence="11">
        <text>a 1,2-diacyl-sn-glycero-3-phosphoethanolamine(in) = a 1,2-diacyl-sn-glycero-3-phosphoethanolamine(out)</text>
        <dbReference type="Rhea" id="RHEA:38895"/>
        <dbReference type="ChEBI" id="CHEBI:64612"/>
    </reaction>
</comment>
<organism evidence="13 14">
    <name type="scientific">Tegillarca granosa</name>
    <name type="common">Malaysian cockle</name>
    <name type="synonym">Anadara granosa</name>
    <dbReference type="NCBI Taxonomy" id="220873"/>
    <lineage>
        <taxon>Eukaryota</taxon>
        <taxon>Metazoa</taxon>
        <taxon>Spiralia</taxon>
        <taxon>Lophotrochozoa</taxon>
        <taxon>Mollusca</taxon>
        <taxon>Bivalvia</taxon>
        <taxon>Autobranchia</taxon>
        <taxon>Pteriomorphia</taxon>
        <taxon>Arcoida</taxon>
        <taxon>Arcoidea</taxon>
        <taxon>Arcidae</taxon>
        <taxon>Tegillarca</taxon>
    </lineage>
</organism>
<name>A0ABQ9F0J3_TEGGR</name>
<dbReference type="PANTHER" id="PTHR13190">
    <property type="entry name" value="AUTOPHAGY-RELATED 2, ISOFORM A"/>
    <property type="match status" value="1"/>
</dbReference>
<evidence type="ECO:0000256" key="4">
    <source>
        <dbReference type="ARBA" id="ARBA00018070"/>
    </source>
</evidence>
<feature type="compositionally biased region" description="Low complexity" evidence="12">
    <location>
        <begin position="448"/>
        <end position="472"/>
    </location>
</feature>
<dbReference type="Proteomes" id="UP001217089">
    <property type="component" value="Unassembled WGS sequence"/>
</dbReference>
<evidence type="ECO:0000256" key="10">
    <source>
        <dbReference type="ARBA" id="ARBA00024479"/>
    </source>
</evidence>
<keyword evidence="14" id="KW-1185">Reference proteome</keyword>
<evidence type="ECO:0000256" key="3">
    <source>
        <dbReference type="ARBA" id="ARBA00009714"/>
    </source>
</evidence>
<gene>
    <name evidence="13" type="ORF">KUTeg_014276</name>
</gene>
<feature type="region of interest" description="Disordered" evidence="12">
    <location>
        <begin position="366"/>
        <end position="392"/>
    </location>
</feature>
<evidence type="ECO:0000256" key="12">
    <source>
        <dbReference type="SAM" id="MobiDB-lite"/>
    </source>
</evidence>
<keyword evidence="7" id="KW-0072">Autophagy</keyword>
<sequence>MPWSFPWSESLKKHACRHLLQHYLGHFLKEKLTLDQLSVDLYNGRGNIKNLDLDVESLNEELDSSNIPVEIVDGYINEISVAVPWTSLIQKSTEMEIYGLELTLQPKQRCHNASIPEAMFSSMSSLNSMSTSLQVAEECMKSEKPESSDSSIDGKKYEGVQKFAQTIDSVLCRVKVTLIDTTVRVEHLPYTAEKGVALEFRIKRIEFYDEMAADDGSSVDEPRGGTKWEPAAVAQKNILIDDIQIFSDEFTRSSRQTDLHSDSSCSSPQGYGSAASSPPYSGLSPSHRPSYKSDDTPKTSMTSLDNEPTQIASLTGRTSIKLKLKQEEKLSGPKVSTEVDFGALHILFSPKQFYDFLELVEGLSSPATNDNIKRRSKSSKNRPMSSEDDERIQRELQLQLQSRRVNQQMYAQEHFPSTGMQDILTHSLEEEQYFSLASARHTSDMESSISSNFSLSSNRSSSTVTTENSNFTQQRKEPPYSRHSKDSGHRMHDDPSAELCRYHLRIGFFSVAILHENPSSRTDIQASNVHTEATKATTMKEISTEYFQKVFSFTAAGKNELKELRKNFSSALRYDHLRFVGKPLNVECNEKTAPTHTSLSLDATIGLFEVVECLFDRRSQNADPEYTELLVFKRDVTEVQPTSMYSSMHGGAPCVKITLQQYQGTKSKRSSPKTDVGISFGQCESEFDITIIDRIHSLMNPEPVTRTRGNSGNNLFAMTVNHNTLSQMEEGPGALDRKTNFTVNSTLLKLSVRFPIPDLRSSAEHNRLPWWQKNLRDEVLMLNLADFGFKTTFTTNQSLQQLDFSCREAHGYFRIDPNQSAVYFAHVTGDENEDGFNWPSMIIKFCDKTTSVLEEEVIDSDNSTPLDSLNGACNFVKTESSPFSNKKHMYGKEEMSDKNEARHVSEEMIMPGDRAEILEFQEKSVGNTLMVVELVLPFVNLFLPSKHFFEVLYNRLNNDLLLWEPMAPSPLQTQDPSGVSVQPFDLSCYTHVLEDRFELAHSAIQYNSSDDEDDTSFGHYSIHDSKHPKTSPRNKEQPSKLCLLMHIDKGKLTAFTESKVENKHGEAMCMLEDANLFTTSNHNGDPTLQYICFYSNRAEMYHAGAIDNSERFSSVMEEDHFTIPKHLENWKLIYPSECHMSSNISGDGGYGTDTPDMVSVAVRVKQDKTSVNVKDLTSDDKIKEFLVSVGVQGATLRHRMAKTGQSWIFQIMDYLDVKDYDILGYVLPKVLTELHIHLWNCAVDYRPLYIPTKAVLAVEAFSVSSNIVANSPTSLLRFVIDDAGLFLSQNKVNVLDLKKDYVCVADLERFELTLCSYDGNDQKYPKKDMKVSTNKLNIRTCSDSCRALTEIIRYFVNDEDLRSDNEQHDFGISDSEPDLSISDDVSI</sequence>
<evidence type="ECO:0000256" key="1">
    <source>
        <dbReference type="ARBA" id="ARBA00004406"/>
    </source>
</evidence>
<keyword evidence="5" id="KW-0813">Transport</keyword>
<evidence type="ECO:0000256" key="6">
    <source>
        <dbReference type="ARBA" id="ARBA00022824"/>
    </source>
</evidence>
<evidence type="ECO:0000313" key="13">
    <source>
        <dbReference type="EMBL" id="KAJ8309402.1"/>
    </source>
</evidence>
<reference evidence="13 14" key="1">
    <citation type="submission" date="2022-12" db="EMBL/GenBank/DDBJ databases">
        <title>Chromosome-level genome of Tegillarca granosa.</title>
        <authorList>
            <person name="Kim J."/>
        </authorList>
    </citation>
    <scope>NUCLEOTIDE SEQUENCE [LARGE SCALE GENOMIC DNA]</scope>
    <source>
        <strain evidence="13">Teg-2019</strain>
        <tissue evidence="13">Adductor muscle</tissue>
    </source>
</reference>
<comment type="caution">
    <text evidence="13">The sequence shown here is derived from an EMBL/GenBank/DDBJ whole genome shotgun (WGS) entry which is preliminary data.</text>
</comment>
<feature type="region of interest" description="Disordered" evidence="12">
    <location>
        <begin position="1367"/>
        <end position="1387"/>
    </location>
</feature>
<feature type="region of interest" description="Disordered" evidence="12">
    <location>
        <begin position="255"/>
        <end position="312"/>
    </location>
</feature>
<evidence type="ECO:0000256" key="5">
    <source>
        <dbReference type="ARBA" id="ARBA00022448"/>
    </source>
</evidence>
<keyword evidence="9" id="KW-0472">Membrane</keyword>
<evidence type="ECO:0000256" key="9">
    <source>
        <dbReference type="ARBA" id="ARBA00023136"/>
    </source>
</evidence>
<feature type="compositionally biased region" description="Polar residues" evidence="12">
    <location>
        <begin position="298"/>
        <end position="312"/>
    </location>
</feature>
<dbReference type="EMBL" id="JARBDR010000657">
    <property type="protein sequence ID" value="KAJ8309402.1"/>
    <property type="molecule type" value="Genomic_DNA"/>
</dbReference>
<protein>
    <recommendedName>
        <fullName evidence="4">Autophagy-related protein 2</fullName>
    </recommendedName>
</protein>
<dbReference type="Pfam" id="PF13329">
    <property type="entry name" value="ATG2_CAD"/>
    <property type="match status" value="1"/>
</dbReference>
<evidence type="ECO:0000256" key="11">
    <source>
        <dbReference type="ARBA" id="ARBA00024615"/>
    </source>
</evidence>
<feature type="compositionally biased region" description="Basic and acidic residues" evidence="12">
    <location>
        <begin position="474"/>
        <end position="494"/>
    </location>
</feature>